<comment type="caution">
    <text evidence="1">The sequence shown here is derived from an EMBL/GenBank/DDBJ whole genome shotgun (WGS) entry which is preliminary data.</text>
</comment>
<evidence type="ECO:0000313" key="1">
    <source>
        <dbReference type="EMBL" id="HDR00010.1"/>
    </source>
</evidence>
<protein>
    <submittedName>
        <fullName evidence="1">Uncharacterized protein</fullName>
    </submittedName>
</protein>
<proteinExistence type="predicted"/>
<reference evidence="1" key="1">
    <citation type="journal article" date="2020" name="mSystems">
        <title>Genome- and Community-Level Interaction Insights into Carbon Utilization and Element Cycling Functions of Hydrothermarchaeota in Hydrothermal Sediment.</title>
        <authorList>
            <person name="Zhou Z."/>
            <person name="Liu Y."/>
            <person name="Xu W."/>
            <person name="Pan J."/>
            <person name="Luo Z.H."/>
            <person name="Li M."/>
        </authorList>
    </citation>
    <scope>NUCLEOTIDE SEQUENCE [LARGE SCALE GENOMIC DNA]</scope>
    <source>
        <strain evidence="1">SpSt-1182</strain>
    </source>
</reference>
<gene>
    <name evidence="1" type="ORF">ENN51_06985</name>
</gene>
<dbReference type="AlphaFoldDB" id="A0A7V0XFN9"/>
<sequence length="161" mass="18363">MLYYGRKDLVNFINPERVFYGEGRGEFGTCLHLPLINHMAGSAPMEDYLIMLGVANNLLEFLLYKRVVKGPELWDYDVEKACEHYEVCGDNPNSSGIILLDKNYNSGPKIQIFLDKTFGSNEVSIRWKNHMVGDDKLLDEYEQYLKTALKDGSLTDTGGRQ</sequence>
<dbReference type="EMBL" id="DSBX01000260">
    <property type="protein sequence ID" value="HDR00010.1"/>
    <property type="molecule type" value="Genomic_DNA"/>
</dbReference>
<accession>A0A7V0XFN9</accession>
<organism evidence="1">
    <name type="scientific">candidate division WOR-3 bacterium</name>
    <dbReference type="NCBI Taxonomy" id="2052148"/>
    <lineage>
        <taxon>Bacteria</taxon>
        <taxon>Bacteria division WOR-3</taxon>
    </lineage>
</organism>
<name>A0A7V0XFN9_UNCW3</name>
<dbReference type="Proteomes" id="UP000885672">
    <property type="component" value="Unassembled WGS sequence"/>
</dbReference>